<organism evidence="1 2">
    <name type="scientific">Haloterrigena turkmenica (strain ATCC 51198 / DSM 5511 / JCM 9101 / NCIMB 13204 / VKM B-1734 / 4k)</name>
    <name type="common">Halococcus turkmenicus</name>
    <dbReference type="NCBI Taxonomy" id="543526"/>
    <lineage>
        <taxon>Archaea</taxon>
        <taxon>Methanobacteriati</taxon>
        <taxon>Methanobacteriota</taxon>
        <taxon>Stenosarchaea group</taxon>
        <taxon>Halobacteria</taxon>
        <taxon>Halobacteriales</taxon>
        <taxon>Natrialbaceae</taxon>
        <taxon>Haloterrigena</taxon>
    </lineage>
</organism>
<dbReference type="AlphaFoldDB" id="D2RWD9"/>
<dbReference type="KEGG" id="htu:Htur_0630"/>
<dbReference type="STRING" id="543526.Htur_0630"/>
<dbReference type="EMBL" id="CP001860">
    <property type="protein sequence ID" value="ADB59528.1"/>
    <property type="molecule type" value="Genomic_DNA"/>
</dbReference>
<evidence type="ECO:0000313" key="2">
    <source>
        <dbReference type="Proteomes" id="UP000001903"/>
    </source>
</evidence>
<reference evidence="1 2" key="1">
    <citation type="journal article" date="2010" name="Stand. Genomic Sci.">
        <title>Complete genome sequence of Haloterrigena turkmenica type strain (4k).</title>
        <authorList>
            <person name="Saunders E."/>
            <person name="Tindall B.J."/>
            <person name="Fahnrich R."/>
            <person name="Lapidus A."/>
            <person name="Copeland A."/>
            <person name="Del Rio T.G."/>
            <person name="Lucas S."/>
            <person name="Chen F."/>
            <person name="Tice H."/>
            <person name="Cheng J.F."/>
            <person name="Han C."/>
            <person name="Detter J.C."/>
            <person name="Bruce D."/>
            <person name="Goodwin L."/>
            <person name="Chain P."/>
            <person name="Pitluck S."/>
            <person name="Pati A."/>
            <person name="Ivanova N."/>
            <person name="Mavromatis K."/>
            <person name="Chen A."/>
            <person name="Palaniappan K."/>
            <person name="Land M."/>
            <person name="Hauser L."/>
            <person name="Chang Y.J."/>
            <person name="Jeffries C.D."/>
            <person name="Brettin T."/>
            <person name="Rohde M."/>
            <person name="Goker M."/>
            <person name="Bristow J."/>
            <person name="Eisen J.A."/>
            <person name="Markowitz V."/>
            <person name="Hugenholtz P."/>
            <person name="Klenk H.P."/>
            <person name="Kyrpides N.C."/>
        </authorList>
    </citation>
    <scope>NUCLEOTIDE SEQUENCE [LARGE SCALE GENOMIC DNA]</scope>
    <source>
        <strain evidence="2">ATCC 51198 / DSM 5511 / JCM 9101 / NCIMB 13204 / VKM B-1734 / 4k</strain>
    </source>
</reference>
<name>D2RWD9_HALTV</name>
<accession>D2RWD9</accession>
<dbReference type="eggNOG" id="ENOG502N5ZV">
    <property type="taxonomic scope" value="Archaea"/>
</dbReference>
<keyword evidence="2" id="KW-1185">Reference proteome</keyword>
<evidence type="ECO:0000313" key="1">
    <source>
        <dbReference type="EMBL" id="ADB59528.1"/>
    </source>
</evidence>
<sequence length="53" mass="5671">MIAVVLLLGPTRASSDRQPGAEFPVDTEEACEPAAFGGVSIETHADEKRQYPL</sequence>
<proteinExistence type="predicted"/>
<dbReference type="Proteomes" id="UP000001903">
    <property type="component" value="Chromosome"/>
</dbReference>
<gene>
    <name evidence="1" type="ordered locus">Htur_0630</name>
</gene>
<dbReference type="HOGENOM" id="CLU_3057035_0_0_2"/>
<protein>
    <submittedName>
        <fullName evidence="1">Uncharacterized protein</fullName>
    </submittedName>
</protein>